<dbReference type="AlphaFoldDB" id="A0A3B0V347"/>
<accession>A0A3B0V347</accession>
<feature type="domain" description="Co-chaperone DjlA N-terminal" evidence="1">
    <location>
        <begin position="193"/>
        <end position="304"/>
    </location>
</feature>
<reference evidence="2" key="1">
    <citation type="submission" date="2018-06" db="EMBL/GenBank/DDBJ databases">
        <authorList>
            <person name="Zhirakovskaya E."/>
        </authorList>
    </citation>
    <scope>NUCLEOTIDE SEQUENCE</scope>
</reference>
<gene>
    <name evidence="2" type="ORF">MNBD_CHLOROFLEXI01-1049</name>
</gene>
<organism evidence="2">
    <name type="scientific">hydrothermal vent metagenome</name>
    <dbReference type="NCBI Taxonomy" id="652676"/>
    <lineage>
        <taxon>unclassified sequences</taxon>
        <taxon>metagenomes</taxon>
        <taxon>ecological metagenomes</taxon>
    </lineage>
</organism>
<proteinExistence type="predicted"/>
<dbReference type="Pfam" id="PF05099">
    <property type="entry name" value="TerB"/>
    <property type="match status" value="1"/>
</dbReference>
<dbReference type="InterPro" id="IPR029024">
    <property type="entry name" value="TerB-like"/>
</dbReference>
<evidence type="ECO:0000259" key="1">
    <source>
        <dbReference type="Pfam" id="PF05099"/>
    </source>
</evidence>
<sequence length="314" mass="34890">MSDRNLILTLAKVIIAAAWADGSVSHEEVNSLKDLLFQLPRAGRDGGLQMSGQAWTRLEMYIDQPIDAAERARLVAELQAALRSPHDRQLVRAALDAMVGIDGTITAGEQAIVDEVKQAIEDVNLNLFSQLGRLVGGAVQRRTAVANAPNRERKFEDFVKNKIFYAVSHRLQIEQSQLQLAEADLRKLSLVGGLMAKVAHVDQNVSEAEFGAMVQALQTHWDVDEDTAVFISEVAASEAAKKLDHHRTVRQFATHTTREERLHFLDVLFAIAVADGMVAYDEIEEIRAIASTLYLTREAFIAAKMRIPREQREA</sequence>
<dbReference type="EMBL" id="UOEU01000344">
    <property type="protein sequence ID" value="VAW32297.1"/>
    <property type="molecule type" value="Genomic_DNA"/>
</dbReference>
<protein>
    <recommendedName>
        <fullName evidence="1">Co-chaperone DjlA N-terminal domain-containing protein</fullName>
    </recommendedName>
</protein>
<dbReference type="CDD" id="cd07177">
    <property type="entry name" value="terB_like"/>
    <property type="match status" value="1"/>
</dbReference>
<name>A0A3B0V347_9ZZZZ</name>
<dbReference type="InterPro" id="IPR007791">
    <property type="entry name" value="DjlA_N"/>
</dbReference>
<dbReference type="Gene3D" id="1.10.3680.10">
    <property type="entry name" value="TerB-like"/>
    <property type="match status" value="2"/>
</dbReference>
<dbReference type="SUPFAM" id="SSF158682">
    <property type="entry name" value="TerB-like"/>
    <property type="match status" value="2"/>
</dbReference>
<evidence type="ECO:0000313" key="2">
    <source>
        <dbReference type="EMBL" id="VAW32297.1"/>
    </source>
</evidence>